<name>A0ACD3B806_9AGAR</name>
<proteinExistence type="predicted"/>
<dbReference type="Proteomes" id="UP000308600">
    <property type="component" value="Unassembled WGS sequence"/>
</dbReference>
<organism evidence="1 2">
    <name type="scientific">Pluteus cervinus</name>
    <dbReference type="NCBI Taxonomy" id="181527"/>
    <lineage>
        <taxon>Eukaryota</taxon>
        <taxon>Fungi</taxon>
        <taxon>Dikarya</taxon>
        <taxon>Basidiomycota</taxon>
        <taxon>Agaricomycotina</taxon>
        <taxon>Agaricomycetes</taxon>
        <taxon>Agaricomycetidae</taxon>
        <taxon>Agaricales</taxon>
        <taxon>Pluteineae</taxon>
        <taxon>Pluteaceae</taxon>
        <taxon>Pluteus</taxon>
    </lineage>
</organism>
<accession>A0ACD3B806</accession>
<evidence type="ECO:0000313" key="2">
    <source>
        <dbReference type="Proteomes" id="UP000308600"/>
    </source>
</evidence>
<protein>
    <submittedName>
        <fullName evidence="1">Uncharacterized protein</fullName>
    </submittedName>
</protein>
<reference evidence="1 2" key="1">
    <citation type="journal article" date="2019" name="Nat. Ecol. Evol.">
        <title>Megaphylogeny resolves global patterns of mushroom evolution.</title>
        <authorList>
            <person name="Varga T."/>
            <person name="Krizsan K."/>
            <person name="Foldi C."/>
            <person name="Dima B."/>
            <person name="Sanchez-Garcia M."/>
            <person name="Sanchez-Ramirez S."/>
            <person name="Szollosi G.J."/>
            <person name="Szarkandi J.G."/>
            <person name="Papp V."/>
            <person name="Albert L."/>
            <person name="Andreopoulos W."/>
            <person name="Angelini C."/>
            <person name="Antonin V."/>
            <person name="Barry K.W."/>
            <person name="Bougher N.L."/>
            <person name="Buchanan P."/>
            <person name="Buyck B."/>
            <person name="Bense V."/>
            <person name="Catcheside P."/>
            <person name="Chovatia M."/>
            <person name="Cooper J."/>
            <person name="Damon W."/>
            <person name="Desjardin D."/>
            <person name="Finy P."/>
            <person name="Geml J."/>
            <person name="Haridas S."/>
            <person name="Hughes K."/>
            <person name="Justo A."/>
            <person name="Karasinski D."/>
            <person name="Kautmanova I."/>
            <person name="Kiss B."/>
            <person name="Kocsube S."/>
            <person name="Kotiranta H."/>
            <person name="LaButti K.M."/>
            <person name="Lechner B.E."/>
            <person name="Liimatainen K."/>
            <person name="Lipzen A."/>
            <person name="Lukacs Z."/>
            <person name="Mihaltcheva S."/>
            <person name="Morgado L.N."/>
            <person name="Niskanen T."/>
            <person name="Noordeloos M.E."/>
            <person name="Ohm R.A."/>
            <person name="Ortiz-Santana B."/>
            <person name="Ovrebo C."/>
            <person name="Racz N."/>
            <person name="Riley R."/>
            <person name="Savchenko A."/>
            <person name="Shiryaev A."/>
            <person name="Soop K."/>
            <person name="Spirin V."/>
            <person name="Szebenyi C."/>
            <person name="Tomsovsky M."/>
            <person name="Tulloss R.E."/>
            <person name="Uehling J."/>
            <person name="Grigoriev I.V."/>
            <person name="Vagvolgyi C."/>
            <person name="Papp T."/>
            <person name="Martin F.M."/>
            <person name="Miettinen O."/>
            <person name="Hibbett D.S."/>
            <person name="Nagy L.G."/>
        </authorList>
    </citation>
    <scope>NUCLEOTIDE SEQUENCE [LARGE SCALE GENOMIC DNA]</scope>
    <source>
        <strain evidence="1 2">NL-1719</strain>
    </source>
</reference>
<gene>
    <name evidence="1" type="ORF">BDN72DRAFT_956736</name>
</gene>
<keyword evidence="2" id="KW-1185">Reference proteome</keyword>
<sequence length="585" mass="64963">MIMWTKSPKASPLPPAPAPEATPLPAAPAPEASIAASRALQIVDIVQEILESLSPRILTLSDYRTFISTRNNFLRTALTCHTFLEPSLDILWRSMHSIAPLLKLLSSRGFQERDGEYILSGLTLESTSKNWHRINYYGRRIKYFYHDPTSPTSLPLPSHTCNAILHYFPSSLLPNLDALHIDSLHPAYDAVLFMMTSSSLRHLEISNIQAQNRNLVDSLLICLREKSHNIHHLTLGGTFPSEVPQLVEYLTGLRSLDLTSTVLEERVFQPTLRKIADLPLLKAVKLNLGGGTGSQLPPTTWSASIDHLTLKGSVSKIAAFLNNHEMPHIRDISLEFPFTDAGNTHPAEDWSTFEQILSLMVLRWSDLQAVVLDIERFTHPSVSTYITPLAFRKILGSLADLSKLNSLRLDPETPSVTWKSLSSTDYWELANSFPALEHLALPRGNVITMDALSKVAQLCPQLHSLAVGVDTQTFPTLPATQYSAITHGLRVLSVGDSSLQNIHLVTRHLNRLFPHLEAIVNTNPAWVAVWDLLTLQRSMAMDNSQRTAPMPLDDLKAEPALDSLSGILGRAGSKTSSKKRTTKKR</sequence>
<dbReference type="EMBL" id="ML208278">
    <property type="protein sequence ID" value="TFK73117.1"/>
    <property type="molecule type" value="Genomic_DNA"/>
</dbReference>
<evidence type="ECO:0000313" key="1">
    <source>
        <dbReference type="EMBL" id="TFK73117.1"/>
    </source>
</evidence>